<feature type="region of interest" description="Disordered" evidence="1">
    <location>
        <begin position="1"/>
        <end position="20"/>
    </location>
</feature>
<keyword evidence="4" id="KW-1185">Reference proteome</keyword>
<evidence type="ECO:0000313" key="4">
    <source>
        <dbReference type="Proteomes" id="UP000829925"/>
    </source>
</evidence>
<name>A0A8T9T1W6_9BACT</name>
<evidence type="ECO:0000256" key="2">
    <source>
        <dbReference type="SAM" id="Phobius"/>
    </source>
</evidence>
<sequence length="51" mass="5739">MKKTDDKKPVPSVSVTTSTGNSTNWRAWYWLVLGALAVEIGFFAYLTRLFA</sequence>
<keyword evidence="2" id="KW-0812">Transmembrane</keyword>
<keyword evidence="2" id="KW-0472">Membrane</keyword>
<protein>
    <submittedName>
        <fullName evidence="3">Uncharacterized protein</fullName>
    </submittedName>
</protein>
<evidence type="ECO:0000313" key="3">
    <source>
        <dbReference type="EMBL" id="UOR05989.1"/>
    </source>
</evidence>
<gene>
    <name evidence="3" type="ORF">MUN82_02535</name>
</gene>
<dbReference type="AlphaFoldDB" id="A0A8T9T1W6"/>
<dbReference type="Proteomes" id="UP000829925">
    <property type="component" value="Chromosome"/>
</dbReference>
<organism evidence="3 4">
    <name type="scientific">Hymenobacter aerilatus</name>
    <dbReference type="NCBI Taxonomy" id="2932251"/>
    <lineage>
        <taxon>Bacteria</taxon>
        <taxon>Pseudomonadati</taxon>
        <taxon>Bacteroidota</taxon>
        <taxon>Cytophagia</taxon>
        <taxon>Cytophagales</taxon>
        <taxon>Hymenobacteraceae</taxon>
        <taxon>Hymenobacter</taxon>
    </lineage>
</organism>
<evidence type="ECO:0000256" key="1">
    <source>
        <dbReference type="SAM" id="MobiDB-lite"/>
    </source>
</evidence>
<feature type="compositionally biased region" description="Low complexity" evidence="1">
    <location>
        <begin position="10"/>
        <end position="19"/>
    </location>
</feature>
<accession>A0A8T9T1W6</accession>
<reference evidence="3 4" key="1">
    <citation type="submission" date="2022-04" db="EMBL/GenBank/DDBJ databases">
        <title>Hymenobacter sp. isolated from the air.</title>
        <authorList>
            <person name="Won M."/>
            <person name="Lee C.-M."/>
            <person name="Woen H.-Y."/>
            <person name="Kwon S.-W."/>
        </authorList>
    </citation>
    <scope>NUCLEOTIDE SEQUENCE [LARGE SCALE GENOMIC DNA]</scope>
    <source>
        <strain evidence="4">5413 J-13</strain>
    </source>
</reference>
<dbReference type="EMBL" id="CP095053">
    <property type="protein sequence ID" value="UOR05989.1"/>
    <property type="molecule type" value="Genomic_DNA"/>
</dbReference>
<dbReference type="KEGG" id="haei:MUN82_02535"/>
<feature type="transmembrane region" description="Helical" evidence="2">
    <location>
        <begin position="27"/>
        <end position="46"/>
    </location>
</feature>
<keyword evidence="2" id="KW-1133">Transmembrane helix</keyword>
<proteinExistence type="predicted"/>
<dbReference type="RefSeq" id="WP_245094738.1">
    <property type="nucleotide sequence ID" value="NZ_CP095053.1"/>
</dbReference>